<evidence type="ECO:0000259" key="4">
    <source>
        <dbReference type="PROSITE" id="PS51266"/>
    </source>
</evidence>
<keyword evidence="2" id="KW-0863">Zinc-finger</keyword>
<name>A0A0F3HCN6_9STRE</name>
<dbReference type="EMBL" id="JYOV01000017">
    <property type="protein sequence ID" value="KJU91974.1"/>
    <property type="molecule type" value="Genomic_DNA"/>
</dbReference>
<proteinExistence type="predicted"/>
<dbReference type="PROSITE" id="PS51266">
    <property type="entry name" value="ZF_CHY"/>
    <property type="match status" value="1"/>
</dbReference>
<dbReference type="RefSeq" id="WP_045763458.1">
    <property type="nucleotide sequence ID" value="NZ_JASGZG010000002.1"/>
</dbReference>
<gene>
    <name evidence="5" type="ORF">TZ96_01391</name>
</gene>
<evidence type="ECO:0000256" key="2">
    <source>
        <dbReference type="ARBA" id="ARBA00022771"/>
    </source>
</evidence>
<accession>A0A0F3HCN6</accession>
<dbReference type="InterPro" id="IPR052604">
    <property type="entry name" value="Mito_Tim_assembly_helper"/>
</dbReference>
<evidence type="ECO:0000256" key="1">
    <source>
        <dbReference type="ARBA" id="ARBA00022723"/>
    </source>
</evidence>
<dbReference type="InterPro" id="IPR008913">
    <property type="entry name" value="Znf_CHY"/>
</dbReference>
<dbReference type="PATRIC" id="fig|28037.218.peg.1347"/>
<dbReference type="InterPro" id="IPR037274">
    <property type="entry name" value="Znf_CHY_sf"/>
</dbReference>
<reference evidence="5 6" key="1">
    <citation type="submission" date="2015-02" db="EMBL/GenBank/DDBJ databases">
        <title>Evolution of amylase-binding proteins of oral streptococcal species.</title>
        <authorList>
            <person name="Haase E.M."/>
        </authorList>
    </citation>
    <scope>NUCLEOTIDE SEQUENCE [LARGE SCALE GENOMIC DNA]</scope>
    <source>
        <strain evidence="5 6">UC6950A</strain>
    </source>
</reference>
<feature type="domain" description="CHY-type" evidence="4">
    <location>
        <begin position="8"/>
        <end position="88"/>
    </location>
</feature>
<dbReference type="Pfam" id="PF05495">
    <property type="entry name" value="zf-CHY"/>
    <property type="match status" value="1"/>
</dbReference>
<dbReference type="GO" id="GO:0045041">
    <property type="term" value="P:protein import into mitochondrial intermembrane space"/>
    <property type="evidence" value="ECO:0007669"/>
    <property type="project" value="TreeGrafter"/>
</dbReference>
<dbReference type="InterPro" id="IPR016694">
    <property type="entry name" value="UCP017292"/>
</dbReference>
<dbReference type="SUPFAM" id="SSF161219">
    <property type="entry name" value="CHY zinc finger-like"/>
    <property type="match status" value="1"/>
</dbReference>
<dbReference type="GO" id="GO:0008270">
    <property type="term" value="F:zinc ion binding"/>
    <property type="evidence" value="ECO:0007669"/>
    <property type="project" value="UniProtKB-KW"/>
</dbReference>
<evidence type="ECO:0000313" key="6">
    <source>
        <dbReference type="Proteomes" id="UP000033405"/>
    </source>
</evidence>
<protein>
    <submittedName>
        <fullName evidence="5">CHY zinc finger</fullName>
    </submittedName>
</protein>
<keyword evidence="3" id="KW-0862">Zinc</keyword>
<dbReference type="Proteomes" id="UP000033405">
    <property type="component" value="Unassembled WGS sequence"/>
</dbReference>
<dbReference type="PIRSF" id="PIRSF017292">
    <property type="entry name" value="UCP017292_Znf_CHY"/>
    <property type="match status" value="1"/>
</dbReference>
<evidence type="ECO:0000256" key="3">
    <source>
        <dbReference type="ARBA" id="ARBA00022833"/>
    </source>
</evidence>
<sequence length="103" mass="11952">MVQAHGLLVDDESRCVHYHSDKDIVALQCNECKKYYACYQCHNALEDHTFSPYPLRLKQNKPILCGSCKTTLTYEEYTEKGNCPHCKAAFNPACQSHHLYYFK</sequence>
<organism evidence="5 6">
    <name type="scientific">Streptococcus infantis</name>
    <dbReference type="NCBI Taxonomy" id="68892"/>
    <lineage>
        <taxon>Bacteria</taxon>
        <taxon>Bacillati</taxon>
        <taxon>Bacillota</taxon>
        <taxon>Bacilli</taxon>
        <taxon>Lactobacillales</taxon>
        <taxon>Streptococcaceae</taxon>
        <taxon>Streptococcus</taxon>
    </lineage>
</organism>
<comment type="caution">
    <text evidence="5">The sequence shown here is derived from an EMBL/GenBank/DDBJ whole genome shotgun (WGS) entry which is preliminary data.</text>
</comment>
<evidence type="ECO:0000313" key="5">
    <source>
        <dbReference type="EMBL" id="KJU91974.1"/>
    </source>
</evidence>
<dbReference type="AlphaFoldDB" id="A0A0F3HCN6"/>
<dbReference type="PANTHER" id="PTHR28082:SF1">
    <property type="entry name" value="HELPER OF TIM PROTEIN 13"/>
    <property type="match status" value="1"/>
</dbReference>
<keyword evidence="1" id="KW-0479">Metal-binding</keyword>
<dbReference type="PANTHER" id="PTHR28082">
    <property type="entry name" value="ZINC FINGER PROTEIN"/>
    <property type="match status" value="1"/>
</dbReference>